<accession>A0ABS6M775</accession>
<dbReference type="Proteomes" id="UP000755551">
    <property type="component" value="Unassembled WGS sequence"/>
</dbReference>
<comment type="caution">
    <text evidence="1">The sequence shown here is derived from an EMBL/GenBank/DDBJ whole genome shotgun (WGS) entry which is preliminary data.</text>
</comment>
<evidence type="ECO:0000313" key="1">
    <source>
        <dbReference type="EMBL" id="MBV0931759.1"/>
    </source>
</evidence>
<sequence>MLTALIAFQDGTRKQVYLQTRPFAGEYIEHAGDRYQVKEISHVTADTSTDKPPKLIIKVGVGRKSADAMENSARGFFTGS</sequence>
<gene>
    <name evidence="1" type="ORF">KTN04_00180</name>
</gene>
<dbReference type="EMBL" id="JAHQZT010000001">
    <property type="protein sequence ID" value="MBV0931759.1"/>
    <property type="molecule type" value="Genomic_DNA"/>
</dbReference>
<protein>
    <submittedName>
        <fullName evidence="1">Uncharacterized protein</fullName>
    </submittedName>
</protein>
<evidence type="ECO:0000313" key="2">
    <source>
        <dbReference type="Proteomes" id="UP000755551"/>
    </source>
</evidence>
<name>A0ABS6M775_9GAMM</name>
<keyword evidence="2" id="KW-1185">Reference proteome</keyword>
<proteinExistence type="predicted"/>
<organism evidence="1 2">
    <name type="scientific">Marinobacterium weihaiense</name>
    <dbReference type="NCBI Taxonomy" id="2851016"/>
    <lineage>
        <taxon>Bacteria</taxon>
        <taxon>Pseudomonadati</taxon>
        <taxon>Pseudomonadota</taxon>
        <taxon>Gammaproteobacteria</taxon>
        <taxon>Oceanospirillales</taxon>
        <taxon>Oceanospirillaceae</taxon>
        <taxon>Marinobacterium</taxon>
    </lineage>
</organism>
<dbReference type="RefSeq" id="WP_217333189.1">
    <property type="nucleotide sequence ID" value="NZ_JAHQZT010000001.1"/>
</dbReference>
<reference evidence="1 2" key="1">
    <citation type="submission" date="2021-06" db="EMBL/GenBank/DDBJ databases">
        <title>Bacterium isolated from marine sediment.</title>
        <authorList>
            <person name="Zhu K.-L."/>
            <person name="Du Z.-J."/>
            <person name="Liang Q.-Y."/>
        </authorList>
    </citation>
    <scope>NUCLEOTIDE SEQUENCE [LARGE SCALE GENOMIC DNA]</scope>
    <source>
        <strain evidence="1 2">A346</strain>
    </source>
</reference>